<dbReference type="Proteomes" id="UP000435877">
    <property type="component" value="Unassembled WGS sequence"/>
</dbReference>
<feature type="binding site" evidence="12">
    <location>
        <position position="445"/>
    </location>
    <ligand>
        <name>Zn(2+)</name>
        <dbReference type="ChEBI" id="CHEBI:29105"/>
        <label>2</label>
    </ligand>
</feature>
<feature type="binding site" evidence="12">
    <location>
        <position position="476"/>
    </location>
    <ligand>
        <name>Zn(2+)</name>
        <dbReference type="ChEBI" id="CHEBI:29105"/>
        <label>1</label>
    </ligand>
</feature>
<dbReference type="Pfam" id="PF00271">
    <property type="entry name" value="Helicase_C"/>
    <property type="match status" value="1"/>
</dbReference>
<comment type="catalytic activity">
    <reaction evidence="11 12">
        <text>ATP + H2O = ADP + phosphate + H(+)</text>
        <dbReference type="Rhea" id="RHEA:13065"/>
        <dbReference type="ChEBI" id="CHEBI:15377"/>
        <dbReference type="ChEBI" id="CHEBI:15378"/>
        <dbReference type="ChEBI" id="CHEBI:30616"/>
        <dbReference type="ChEBI" id="CHEBI:43474"/>
        <dbReference type="ChEBI" id="CHEBI:456216"/>
        <dbReference type="EC" id="5.6.2.4"/>
    </reaction>
</comment>
<keyword evidence="5 12" id="KW-0378">Hydrolase</keyword>
<dbReference type="GO" id="GO:0008270">
    <property type="term" value="F:zinc ion binding"/>
    <property type="evidence" value="ECO:0007669"/>
    <property type="project" value="UniProtKB-UniRule"/>
</dbReference>
<dbReference type="InterPro" id="IPR011545">
    <property type="entry name" value="DEAD/DEAH_box_helicase_dom"/>
</dbReference>
<keyword evidence="9 12" id="KW-0238">DNA-binding</keyword>
<keyword evidence="3 12" id="KW-0479">Metal-binding</keyword>
<feature type="binding site" evidence="12">
    <location>
        <position position="463"/>
    </location>
    <ligand>
        <name>Zn(2+)</name>
        <dbReference type="ChEBI" id="CHEBI:29105"/>
        <label>2</label>
    </ligand>
</feature>
<dbReference type="GO" id="GO:0006310">
    <property type="term" value="P:DNA recombination"/>
    <property type="evidence" value="ECO:0007669"/>
    <property type="project" value="InterPro"/>
</dbReference>
<comment type="function">
    <text evidence="12">Initiates the restart of stalled replication forks, which reloads the replicative helicase on sites other than the origin of replication. Recognizes and binds to abandoned replication forks and remodels them to uncover a helicase loading site. Promotes assembly of the primosome at these replication forks.</text>
</comment>
<dbReference type="SMART" id="SM00487">
    <property type="entry name" value="DEXDc"/>
    <property type="match status" value="1"/>
</dbReference>
<evidence type="ECO:0000259" key="14">
    <source>
        <dbReference type="PROSITE" id="PS51194"/>
    </source>
</evidence>
<dbReference type="GO" id="GO:0043138">
    <property type="term" value="F:3'-5' DNA helicase activity"/>
    <property type="evidence" value="ECO:0007669"/>
    <property type="project" value="UniProtKB-EC"/>
</dbReference>
<dbReference type="EMBL" id="CACSIK010000001">
    <property type="protein sequence ID" value="CAA0079376.1"/>
    <property type="molecule type" value="Genomic_DNA"/>
</dbReference>
<dbReference type="InterPro" id="IPR005259">
    <property type="entry name" value="PriA"/>
</dbReference>
<accession>A0A5S9N8A1</accession>
<dbReference type="NCBIfam" id="TIGR00595">
    <property type="entry name" value="priA"/>
    <property type="match status" value="1"/>
</dbReference>
<dbReference type="Pfam" id="PF18074">
    <property type="entry name" value="PriA_C"/>
    <property type="match status" value="1"/>
</dbReference>
<sequence>MPKFVTVAVPCPLRRGFDYLWPDTLQQEAKVGMRVSVPFGPRRLVGVIFATPTNSDIAKQKMKSVIKALDESPCLPPDLIQLGLWAAAYYHHPVGECFQQLLPITLRKAEPAKEKPAQYWQCSDDITNLPPLPSRAHQQQSLLAVIEQSGRLSRRQIKDLGYSNTVLNNLINGGYLSKAEAPLAAATSTPSTKLSLNTEQDHAVKAISKALGGFDRFLLDGVTGSGKTEVYLRAIEDCLGRGEQTLVLIPEIGLTPQTLQRFEQRFPTNVSTLHSGLSDSERVQNWKKIQSGEHKILLGTRSAVLTPFHKLGLIIVDEEHDASYKQQDGWRYSARDIAVKRGSDHCCPVVLGSATPSLDSLHNVALGRYQLLELRERAGGANAPKVHLLDIRNETLDAGLGKSLLDATAQTLNEGNQALIFLNRRGFSPQLQCHSCGWLANCQACDATLTVHFGRRELRCHHCGATETLPTICPQCHNHELIFQGPGTERLELSLKQHFPDVPIIRIDRDTTSAKGSMQLLIDDIHTGKPCILVGTQMLAKGHHFPDVTLVGIIDIDGGLFSADFRGPERSGQLLIQVAGRAGRANKPGKVYIQSHCPDHPALQALVNQGYQPFAQQLLAERKLFSLPPVSFSAVIRADAVSLESAEAFLSQIINALPTGDTAWSIVGPLPAPMARKAGRFRAALILQSERRSLLHQHLHAACEIGDQLRKPQNLRWSVDVDPIDLF</sequence>
<keyword evidence="10 12" id="KW-0413">Isomerase</keyword>
<keyword evidence="1 12" id="KW-0639">Primosome</keyword>
<evidence type="ECO:0000256" key="10">
    <source>
        <dbReference type="ARBA" id="ARBA00023235"/>
    </source>
</evidence>
<dbReference type="PANTHER" id="PTHR30580:SF0">
    <property type="entry name" value="PRIMOSOMAL PROTEIN N"/>
    <property type="match status" value="1"/>
</dbReference>
<feature type="binding site" evidence="12">
    <location>
        <position position="433"/>
    </location>
    <ligand>
        <name>Zn(2+)</name>
        <dbReference type="ChEBI" id="CHEBI:29105"/>
        <label>1</label>
    </ligand>
</feature>
<dbReference type="AlphaFoldDB" id="A0A5S9N8A1"/>
<dbReference type="SUPFAM" id="SSF52540">
    <property type="entry name" value="P-loop containing nucleoside triphosphate hydrolases"/>
    <property type="match status" value="1"/>
</dbReference>
<gene>
    <name evidence="12 16" type="primary">priA</name>
    <name evidence="15" type="ORF">IHBHHGIJ_00094</name>
    <name evidence="16" type="ORF">KFEGEMFD_01055</name>
</gene>
<dbReference type="Proteomes" id="UP000439591">
    <property type="component" value="Unassembled WGS sequence"/>
</dbReference>
<name>A0A5S9N8A1_9GAMM</name>
<evidence type="ECO:0000313" key="15">
    <source>
        <dbReference type="EMBL" id="CAA0079376.1"/>
    </source>
</evidence>
<evidence type="ECO:0000259" key="13">
    <source>
        <dbReference type="PROSITE" id="PS51192"/>
    </source>
</evidence>
<dbReference type="EMBL" id="CACSIM010000001">
    <property type="protein sequence ID" value="CAA0086223.1"/>
    <property type="molecule type" value="Genomic_DNA"/>
</dbReference>
<dbReference type="InterPro" id="IPR014001">
    <property type="entry name" value="Helicase_ATP-bd"/>
</dbReference>
<dbReference type="InterPro" id="IPR040498">
    <property type="entry name" value="PriA_CRR"/>
</dbReference>
<dbReference type="SMART" id="SM00490">
    <property type="entry name" value="HELICc"/>
    <property type="match status" value="1"/>
</dbReference>
<evidence type="ECO:0000256" key="12">
    <source>
        <dbReference type="HAMAP-Rule" id="MF_00983"/>
    </source>
</evidence>
<feature type="domain" description="Helicase ATP-binding" evidence="13">
    <location>
        <begin position="208"/>
        <end position="374"/>
    </location>
</feature>
<comment type="cofactor">
    <cofactor evidence="12">
        <name>Zn(2+)</name>
        <dbReference type="ChEBI" id="CHEBI:29105"/>
    </cofactor>
    <text evidence="12">Binds 2 zinc ions per subunit.</text>
</comment>
<dbReference type="FunFam" id="3.40.1440.60:FF:000001">
    <property type="entry name" value="Primosomal protein N"/>
    <property type="match status" value="1"/>
</dbReference>
<evidence type="ECO:0000256" key="5">
    <source>
        <dbReference type="ARBA" id="ARBA00022801"/>
    </source>
</evidence>
<dbReference type="GO" id="GO:1990077">
    <property type="term" value="C:primosome complex"/>
    <property type="evidence" value="ECO:0007669"/>
    <property type="project" value="UniProtKB-UniRule"/>
</dbReference>
<evidence type="ECO:0000256" key="9">
    <source>
        <dbReference type="ARBA" id="ARBA00023125"/>
    </source>
</evidence>
<proteinExistence type="inferred from homology"/>
<comment type="similarity">
    <text evidence="12">Belongs to the helicase family. PriA subfamily.</text>
</comment>
<dbReference type="Pfam" id="PF00270">
    <property type="entry name" value="DEAD"/>
    <property type="match status" value="1"/>
</dbReference>
<evidence type="ECO:0000256" key="2">
    <source>
        <dbReference type="ARBA" id="ARBA00022705"/>
    </source>
</evidence>
<dbReference type="FunFam" id="3.40.50.300:FF:000489">
    <property type="entry name" value="Primosome assembly protein PriA"/>
    <property type="match status" value="1"/>
</dbReference>
<keyword evidence="7 12" id="KW-0862">Zinc</keyword>
<evidence type="ECO:0000256" key="8">
    <source>
        <dbReference type="ARBA" id="ARBA00022840"/>
    </source>
</evidence>
<dbReference type="GO" id="GO:0006302">
    <property type="term" value="P:double-strand break repair"/>
    <property type="evidence" value="ECO:0007669"/>
    <property type="project" value="InterPro"/>
</dbReference>
<dbReference type="EC" id="5.6.2.4" evidence="12"/>
<dbReference type="Pfam" id="PF18319">
    <property type="entry name" value="Zn_ribbon_PriA"/>
    <property type="match status" value="1"/>
</dbReference>
<dbReference type="HAMAP" id="MF_00983">
    <property type="entry name" value="PriA"/>
    <property type="match status" value="1"/>
</dbReference>
<evidence type="ECO:0000256" key="11">
    <source>
        <dbReference type="ARBA" id="ARBA00048988"/>
    </source>
</evidence>
<comment type="subunit">
    <text evidence="12">Component of the replication restart primosome.</text>
</comment>
<evidence type="ECO:0000256" key="4">
    <source>
        <dbReference type="ARBA" id="ARBA00022741"/>
    </source>
</evidence>
<dbReference type="CDD" id="cd18804">
    <property type="entry name" value="SF2_C_priA"/>
    <property type="match status" value="1"/>
</dbReference>
<evidence type="ECO:0000256" key="1">
    <source>
        <dbReference type="ARBA" id="ARBA00022515"/>
    </source>
</evidence>
<dbReference type="GO" id="GO:0006269">
    <property type="term" value="P:DNA replication, synthesis of primer"/>
    <property type="evidence" value="ECO:0007669"/>
    <property type="project" value="UniProtKB-KW"/>
</dbReference>
<dbReference type="GO" id="GO:0006270">
    <property type="term" value="P:DNA replication initiation"/>
    <property type="evidence" value="ECO:0007669"/>
    <property type="project" value="TreeGrafter"/>
</dbReference>
<dbReference type="InterPro" id="IPR042115">
    <property type="entry name" value="PriA_3primeBD_sf"/>
</dbReference>
<feature type="binding site" evidence="12">
    <location>
        <position position="442"/>
    </location>
    <ligand>
        <name>Zn(2+)</name>
        <dbReference type="ChEBI" id="CHEBI:29105"/>
        <label>2</label>
    </ligand>
</feature>
<dbReference type="InterPro" id="IPR041222">
    <property type="entry name" value="PriA_3primeBD"/>
</dbReference>
<keyword evidence="6 12" id="KW-0347">Helicase</keyword>
<evidence type="ECO:0000256" key="6">
    <source>
        <dbReference type="ARBA" id="ARBA00022806"/>
    </source>
</evidence>
<feature type="binding site" evidence="12">
    <location>
        <position position="436"/>
    </location>
    <ligand>
        <name>Zn(2+)</name>
        <dbReference type="ChEBI" id="CHEBI:29105"/>
        <label>1</label>
    </ligand>
</feature>
<evidence type="ECO:0000313" key="18">
    <source>
        <dbReference type="Proteomes" id="UP000439591"/>
    </source>
</evidence>
<dbReference type="GO" id="GO:0003677">
    <property type="term" value="F:DNA binding"/>
    <property type="evidence" value="ECO:0007669"/>
    <property type="project" value="UniProtKB-UniRule"/>
</dbReference>
<keyword evidence="8 12" id="KW-0067">ATP-binding</keyword>
<feature type="binding site" evidence="12">
    <location>
        <position position="460"/>
    </location>
    <ligand>
        <name>Zn(2+)</name>
        <dbReference type="ChEBI" id="CHEBI:29105"/>
        <label>2</label>
    </ligand>
</feature>
<feature type="binding site" evidence="12">
    <location>
        <position position="473"/>
    </location>
    <ligand>
        <name>Zn(2+)</name>
        <dbReference type="ChEBI" id="CHEBI:29105"/>
        <label>1</label>
    </ligand>
</feature>
<evidence type="ECO:0000313" key="17">
    <source>
        <dbReference type="Proteomes" id="UP000435877"/>
    </source>
</evidence>
<keyword evidence="2 12" id="KW-0235">DNA replication</keyword>
<dbReference type="InterPro" id="IPR027417">
    <property type="entry name" value="P-loop_NTPase"/>
</dbReference>
<dbReference type="GO" id="GO:0005524">
    <property type="term" value="F:ATP binding"/>
    <property type="evidence" value="ECO:0007669"/>
    <property type="project" value="UniProtKB-UniRule"/>
</dbReference>
<comment type="catalytic activity">
    <reaction evidence="12">
        <text>Couples ATP hydrolysis with the unwinding of duplex DNA by translocating in the 3'-5' direction.</text>
        <dbReference type="EC" id="5.6.2.4"/>
    </reaction>
</comment>
<dbReference type="Gene3D" id="3.40.1440.60">
    <property type="entry name" value="PriA, 3(prime) DNA-binding domain"/>
    <property type="match status" value="1"/>
</dbReference>
<evidence type="ECO:0000313" key="16">
    <source>
        <dbReference type="EMBL" id="CAA0086223.1"/>
    </source>
</evidence>
<dbReference type="Gene3D" id="3.40.50.300">
    <property type="entry name" value="P-loop containing nucleotide triphosphate hydrolases"/>
    <property type="match status" value="2"/>
</dbReference>
<protein>
    <recommendedName>
        <fullName evidence="12">Replication restart protein PriA</fullName>
    </recommendedName>
    <alternativeName>
        <fullName evidence="12">ATP-dependent DNA helicase PriA</fullName>
        <ecNumber evidence="12">5.6.2.4</ecNumber>
    </alternativeName>
    <alternativeName>
        <fullName evidence="12">DNA 3'-5' helicase PriA</fullName>
    </alternativeName>
</protein>
<dbReference type="PANTHER" id="PTHR30580">
    <property type="entry name" value="PRIMOSOMAL PROTEIN N"/>
    <property type="match status" value="1"/>
</dbReference>
<dbReference type="NCBIfam" id="NF004065">
    <property type="entry name" value="PRK05580.1-1"/>
    <property type="match status" value="1"/>
</dbReference>
<dbReference type="InterPro" id="IPR041236">
    <property type="entry name" value="PriA_C"/>
</dbReference>
<dbReference type="OrthoDB" id="9759544at2"/>
<dbReference type="PROSITE" id="PS51194">
    <property type="entry name" value="HELICASE_CTER"/>
    <property type="match status" value="1"/>
</dbReference>
<dbReference type="NCBIfam" id="NF004067">
    <property type="entry name" value="PRK05580.1-4"/>
    <property type="match status" value="1"/>
</dbReference>
<feature type="domain" description="Helicase C-terminal" evidence="14">
    <location>
        <begin position="468"/>
        <end position="622"/>
    </location>
</feature>
<dbReference type="RefSeq" id="WP_159266816.1">
    <property type="nucleotide sequence ID" value="NZ_CACSIK010000001.1"/>
</dbReference>
<evidence type="ECO:0000256" key="7">
    <source>
        <dbReference type="ARBA" id="ARBA00022833"/>
    </source>
</evidence>
<keyword evidence="17" id="KW-1185">Reference proteome</keyword>
<reference evidence="17 18" key="1">
    <citation type="submission" date="2019-11" db="EMBL/GenBank/DDBJ databases">
        <authorList>
            <person name="Holert J."/>
        </authorList>
    </citation>
    <scope>NUCLEOTIDE SEQUENCE [LARGE SCALE GENOMIC DNA]</scope>
    <source>
        <strain evidence="16">BC3_2A</strain>
        <strain evidence="15">SB11_1A</strain>
    </source>
</reference>
<organism evidence="16 18">
    <name type="scientific">Zhongshania aliphaticivorans</name>
    <dbReference type="NCBI Taxonomy" id="1470434"/>
    <lineage>
        <taxon>Bacteria</taxon>
        <taxon>Pseudomonadati</taxon>
        <taxon>Pseudomonadota</taxon>
        <taxon>Gammaproteobacteria</taxon>
        <taxon>Cellvibrionales</taxon>
        <taxon>Spongiibacteraceae</taxon>
        <taxon>Zhongshania</taxon>
    </lineage>
</organism>
<dbReference type="CDD" id="cd17929">
    <property type="entry name" value="DEXHc_priA"/>
    <property type="match status" value="1"/>
</dbReference>
<evidence type="ECO:0000256" key="3">
    <source>
        <dbReference type="ARBA" id="ARBA00022723"/>
    </source>
</evidence>
<keyword evidence="4 12" id="KW-0547">Nucleotide-binding</keyword>
<dbReference type="PROSITE" id="PS51192">
    <property type="entry name" value="HELICASE_ATP_BIND_1"/>
    <property type="match status" value="1"/>
</dbReference>
<dbReference type="GO" id="GO:0016787">
    <property type="term" value="F:hydrolase activity"/>
    <property type="evidence" value="ECO:0007669"/>
    <property type="project" value="UniProtKB-KW"/>
</dbReference>
<dbReference type="Pfam" id="PF17764">
    <property type="entry name" value="PriA_3primeBD"/>
    <property type="match status" value="1"/>
</dbReference>
<dbReference type="InterPro" id="IPR001650">
    <property type="entry name" value="Helicase_C-like"/>
</dbReference>